<gene>
    <name evidence="2" type="ORF">SDC9_77409</name>
</gene>
<name>A0A644YS95_9ZZZZ</name>
<dbReference type="EMBL" id="VSSQ01005910">
    <property type="protein sequence ID" value="MPM30858.1"/>
    <property type="molecule type" value="Genomic_DNA"/>
</dbReference>
<comment type="caution">
    <text evidence="2">The sequence shown here is derived from an EMBL/GenBank/DDBJ whole genome shotgun (WGS) entry which is preliminary data.</text>
</comment>
<reference evidence="2" key="1">
    <citation type="submission" date="2019-08" db="EMBL/GenBank/DDBJ databases">
        <authorList>
            <person name="Kucharzyk K."/>
            <person name="Murdoch R.W."/>
            <person name="Higgins S."/>
            <person name="Loffler F."/>
        </authorList>
    </citation>
    <scope>NUCLEOTIDE SEQUENCE</scope>
</reference>
<evidence type="ECO:0000256" key="1">
    <source>
        <dbReference type="SAM" id="MobiDB-lite"/>
    </source>
</evidence>
<sequence>MVTIDRTRDLARERGISLTFICKRLGLNNVYFIDREKAGKEIPDQKLAVIADVLFTTVDYLKGTTDRKERPAAPSGDGPGTIPGYEKLNHANRAAIDQLIENLLKSQSAT</sequence>
<proteinExistence type="predicted"/>
<evidence type="ECO:0008006" key="3">
    <source>
        <dbReference type="Google" id="ProtNLM"/>
    </source>
</evidence>
<protein>
    <recommendedName>
        <fullName evidence="3">HTH cro/C1-type domain-containing protein</fullName>
    </recommendedName>
</protein>
<accession>A0A644YS95</accession>
<organism evidence="2">
    <name type="scientific">bioreactor metagenome</name>
    <dbReference type="NCBI Taxonomy" id="1076179"/>
    <lineage>
        <taxon>unclassified sequences</taxon>
        <taxon>metagenomes</taxon>
        <taxon>ecological metagenomes</taxon>
    </lineage>
</organism>
<feature type="region of interest" description="Disordered" evidence="1">
    <location>
        <begin position="64"/>
        <end position="86"/>
    </location>
</feature>
<dbReference type="AlphaFoldDB" id="A0A644YS95"/>
<evidence type="ECO:0000313" key="2">
    <source>
        <dbReference type="EMBL" id="MPM30858.1"/>
    </source>
</evidence>